<gene>
    <name evidence="2" type="ORF">SAMN05216180_1056</name>
</gene>
<sequence length="263" mass="28579">MARFFTVASGSSGNSAYVGSSEAGILVDAGISCKGIVTGLCEREIPLEHVKAIFITHEHIDHIRGLKVLLKKLKVPVYASTKVLDYLLTNECVPPGALLETIDNCTVNVAEMEITSFRTSHDSVHSLGFRIHTADDRLIGISTDLGFISDTVQNGICGCDLVLLESNYETSMLMNGAYPYFLKKRISGKEGHLSNEDCATLLPQLVRNGTTRIVLAHLSKENNMPDLAYQTSLNGLTAAQMTEGKDFVLTVAKRSETGDMIIL</sequence>
<evidence type="ECO:0000313" key="3">
    <source>
        <dbReference type="Proteomes" id="UP000199158"/>
    </source>
</evidence>
<dbReference type="Gene3D" id="3.60.15.10">
    <property type="entry name" value="Ribonuclease Z/Hydroxyacylglutathione hydrolase-like"/>
    <property type="match status" value="1"/>
</dbReference>
<dbReference type="EMBL" id="FOCG01000001">
    <property type="protein sequence ID" value="SEM64635.1"/>
    <property type="molecule type" value="Genomic_DNA"/>
</dbReference>
<proteinExistence type="predicted"/>
<dbReference type="AlphaFoldDB" id="A0A1H8A1L7"/>
<dbReference type="OrthoDB" id="9781189at2"/>
<feature type="domain" description="Metallo-beta-lactamase" evidence="1">
    <location>
        <begin position="12"/>
        <end position="181"/>
    </location>
</feature>
<dbReference type="InterPro" id="IPR036866">
    <property type="entry name" value="RibonucZ/Hydroxyglut_hydro"/>
</dbReference>
<keyword evidence="3" id="KW-1185">Reference proteome</keyword>
<dbReference type="PANTHER" id="PTHR47619:SF1">
    <property type="entry name" value="EXODEOXYRIBONUCLEASE WALJ"/>
    <property type="match status" value="1"/>
</dbReference>
<dbReference type="InterPro" id="IPR052533">
    <property type="entry name" value="WalJ/YycJ-like"/>
</dbReference>
<accession>A0A1H8A1L7</accession>
<evidence type="ECO:0000313" key="2">
    <source>
        <dbReference type="EMBL" id="SEM64635.1"/>
    </source>
</evidence>
<dbReference type="Proteomes" id="UP000199158">
    <property type="component" value="Unassembled WGS sequence"/>
</dbReference>
<reference evidence="2 3" key="1">
    <citation type="submission" date="2016-10" db="EMBL/GenBank/DDBJ databases">
        <authorList>
            <person name="de Groot N.N."/>
        </authorList>
    </citation>
    <scope>NUCLEOTIDE SEQUENCE [LARGE SCALE GENOMIC DNA]</scope>
    <source>
        <strain evidence="2 3">CGMCC 1.5070</strain>
    </source>
</reference>
<dbReference type="InterPro" id="IPR001279">
    <property type="entry name" value="Metallo-B-lactamas"/>
</dbReference>
<dbReference type="Pfam" id="PF12706">
    <property type="entry name" value="Lactamase_B_2"/>
    <property type="match status" value="1"/>
</dbReference>
<dbReference type="STRING" id="474960.SAMN05216180_1056"/>
<dbReference type="SMART" id="SM00849">
    <property type="entry name" value="Lactamase_B"/>
    <property type="match status" value="1"/>
</dbReference>
<protein>
    <submittedName>
        <fullName evidence="2">Phosphoribosyl 1,2-cyclic phosphodiesterase</fullName>
    </submittedName>
</protein>
<dbReference type="PANTHER" id="PTHR47619">
    <property type="entry name" value="METALLO-HYDROLASE YYCJ-RELATED"/>
    <property type="match status" value="1"/>
</dbReference>
<name>A0A1H8A1L7_9FIRM</name>
<organism evidence="2 3">
    <name type="scientific">Hydrogenoanaerobacterium saccharovorans</name>
    <dbReference type="NCBI Taxonomy" id="474960"/>
    <lineage>
        <taxon>Bacteria</taxon>
        <taxon>Bacillati</taxon>
        <taxon>Bacillota</taxon>
        <taxon>Clostridia</taxon>
        <taxon>Eubacteriales</taxon>
        <taxon>Oscillospiraceae</taxon>
        <taxon>Hydrogenoanaerobacterium</taxon>
    </lineage>
</organism>
<dbReference type="RefSeq" id="WP_092752345.1">
    <property type="nucleotide sequence ID" value="NZ_FOCG01000001.1"/>
</dbReference>
<dbReference type="SUPFAM" id="SSF56281">
    <property type="entry name" value="Metallo-hydrolase/oxidoreductase"/>
    <property type="match status" value="1"/>
</dbReference>
<evidence type="ECO:0000259" key="1">
    <source>
        <dbReference type="SMART" id="SM00849"/>
    </source>
</evidence>